<dbReference type="InterPro" id="IPR015943">
    <property type="entry name" value="WD40/YVTN_repeat-like_dom_sf"/>
</dbReference>
<evidence type="ECO:0000313" key="4">
    <source>
        <dbReference type="Proteomes" id="UP001524587"/>
    </source>
</evidence>
<dbReference type="PANTHER" id="PTHR47197">
    <property type="entry name" value="PROTEIN NIRF"/>
    <property type="match status" value="1"/>
</dbReference>
<dbReference type="PANTHER" id="PTHR47197:SF3">
    <property type="entry name" value="DIHYDRO-HEME D1 DEHYDROGENASE"/>
    <property type="match status" value="1"/>
</dbReference>
<dbReference type="Proteomes" id="UP001524587">
    <property type="component" value="Unassembled WGS sequence"/>
</dbReference>
<dbReference type="InterPro" id="IPR051200">
    <property type="entry name" value="Host-pathogen_enzymatic-act"/>
</dbReference>
<proteinExistence type="predicted"/>
<comment type="caution">
    <text evidence="3">The sequence shown here is derived from an EMBL/GenBank/DDBJ whole genome shotgun (WGS) entry which is preliminary data.</text>
</comment>
<keyword evidence="4" id="KW-1185">Reference proteome</keyword>
<evidence type="ECO:0000256" key="1">
    <source>
        <dbReference type="ARBA" id="ARBA00022729"/>
    </source>
</evidence>
<evidence type="ECO:0000313" key="3">
    <source>
        <dbReference type="EMBL" id="MCQ8279165.1"/>
    </source>
</evidence>
<dbReference type="RefSeq" id="WP_422864652.1">
    <property type="nucleotide sequence ID" value="NZ_JAMSKV010000010.1"/>
</dbReference>
<evidence type="ECO:0000259" key="2">
    <source>
        <dbReference type="Pfam" id="PF21783"/>
    </source>
</evidence>
<dbReference type="EMBL" id="JAMSKV010000010">
    <property type="protein sequence ID" value="MCQ8279165.1"/>
    <property type="molecule type" value="Genomic_DNA"/>
</dbReference>
<dbReference type="InterPro" id="IPR011045">
    <property type="entry name" value="N2O_reductase_N"/>
</dbReference>
<organism evidence="3 4">
    <name type="scientific">Endosaccharibacter trunci</name>
    <dbReference type="NCBI Taxonomy" id="2812733"/>
    <lineage>
        <taxon>Bacteria</taxon>
        <taxon>Pseudomonadati</taxon>
        <taxon>Pseudomonadota</taxon>
        <taxon>Alphaproteobacteria</taxon>
        <taxon>Acetobacterales</taxon>
        <taxon>Acetobacteraceae</taxon>
        <taxon>Endosaccharibacter</taxon>
    </lineage>
</organism>
<name>A0ABT1W9U9_9PROT</name>
<dbReference type="Pfam" id="PF21783">
    <property type="entry name" value="YNCE"/>
    <property type="match status" value="1"/>
</dbReference>
<protein>
    <submittedName>
        <fullName evidence="3">YncE family protein</fullName>
    </submittedName>
</protein>
<accession>A0ABT1W9U9</accession>
<sequence length="342" mass="37383">MNKTLSRPLARPLIHPPIRPGAARRRIAGLAALLLAATPLAAQARPIAFVLNSADASISEFDINTHQEIRRIPVLREPHHMALTPDGQSLVVGDTAGNAAFFLDPDTGELQRHVTMSDPYQLFYSPNGKYLTVAGLARDQIDIYDAATLQLKFRIPAKSMPSHANYSPDSSTVYVSLQDTGRVMAIDTANGKVLWNAPVGSTPAGVLWHNGQLLIGDMGEKFVAVLDPTDGHIVRKLPMAPGPHNLFVSPSRKLLYVTCRISGNIEQLDWDTLDIKKTFRLPGGPDDIVIAPDGKLWATLRWRQKVAILDPSTGSVEYIPTGRSPHGIWLNTVARPQRISAR</sequence>
<dbReference type="Gene3D" id="2.130.10.10">
    <property type="entry name" value="YVTN repeat-like/Quinoprotein amine dehydrogenase"/>
    <property type="match status" value="2"/>
</dbReference>
<dbReference type="InterPro" id="IPR048433">
    <property type="entry name" value="YNCE-like_beta-prop"/>
</dbReference>
<reference evidence="3 4" key="1">
    <citation type="submission" date="2022-06" db="EMBL/GenBank/DDBJ databases">
        <title>Endosaccharibacter gen. nov., sp. nov., endophytic bacteria isolated from sugarcane.</title>
        <authorList>
            <person name="Pitiwittayakul N."/>
            <person name="Yukphan P."/>
            <person name="Charoenyingcharoen P."/>
            <person name="Tanasupawat S."/>
        </authorList>
    </citation>
    <scope>NUCLEOTIDE SEQUENCE [LARGE SCALE GENOMIC DNA]</scope>
    <source>
        <strain evidence="3 4">KSS8</strain>
    </source>
</reference>
<dbReference type="SUPFAM" id="SSF50974">
    <property type="entry name" value="Nitrous oxide reductase, N-terminal domain"/>
    <property type="match status" value="1"/>
</dbReference>
<gene>
    <name evidence="3" type="ORF">NFI95_11995</name>
</gene>
<keyword evidence="1" id="KW-0732">Signal</keyword>
<feature type="domain" description="YNCE-like beta-propeller" evidence="2">
    <location>
        <begin position="35"/>
        <end position="330"/>
    </location>
</feature>